<reference evidence="2" key="2">
    <citation type="submission" date="2022-12" db="EMBL/GenBank/DDBJ databases">
        <authorList>
            <person name="Sun Q."/>
            <person name="Zhou Y."/>
        </authorList>
    </citation>
    <scope>NUCLEOTIDE SEQUENCE</scope>
    <source>
        <strain evidence="2">CGMCC 1.15034</strain>
    </source>
</reference>
<proteinExistence type="predicted"/>
<gene>
    <name evidence="2" type="ORF">GCM10010987_63240</name>
</gene>
<sequence>MRPIAMGRRNSLFSGSEGGAESWAILASLMNTAKLHELDPQAYLTDVLERIVSGGTKSHQLRELLAWHWKAARQRTAQAAA</sequence>
<comment type="caution">
    <text evidence="2">The sequence shown here is derived from an EMBL/GenBank/DDBJ whole genome shotgun (WGS) entry which is preliminary data.</text>
</comment>
<dbReference type="AlphaFoldDB" id="A0AA87WAR3"/>
<dbReference type="InterPro" id="IPR052344">
    <property type="entry name" value="Transposase-related"/>
</dbReference>
<feature type="domain" description="Transposase IS66 C-terminal" evidence="1">
    <location>
        <begin position="28"/>
        <end position="67"/>
    </location>
</feature>
<evidence type="ECO:0000313" key="2">
    <source>
        <dbReference type="EMBL" id="GGI31201.1"/>
    </source>
</evidence>
<organism evidence="2 3">
    <name type="scientific">Bradyrhizobium guangdongense</name>
    <dbReference type="NCBI Taxonomy" id="1325090"/>
    <lineage>
        <taxon>Bacteria</taxon>
        <taxon>Pseudomonadati</taxon>
        <taxon>Pseudomonadota</taxon>
        <taxon>Alphaproteobacteria</taxon>
        <taxon>Hyphomicrobiales</taxon>
        <taxon>Nitrobacteraceae</taxon>
        <taxon>Bradyrhizobium</taxon>
    </lineage>
</organism>
<accession>A0AA87WAR3</accession>
<dbReference type="Pfam" id="PF13817">
    <property type="entry name" value="DDE_Tnp_IS66_C"/>
    <property type="match status" value="1"/>
</dbReference>
<protein>
    <recommendedName>
        <fullName evidence="1">Transposase IS66 C-terminal domain-containing protein</fullName>
    </recommendedName>
</protein>
<reference evidence="2" key="1">
    <citation type="journal article" date="2014" name="Int. J. Syst. Evol. Microbiol.">
        <title>Complete genome sequence of Corynebacterium casei LMG S-19264T (=DSM 44701T), isolated from a smear-ripened cheese.</title>
        <authorList>
            <consortium name="US DOE Joint Genome Institute (JGI-PGF)"/>
            <person name="Walter F."/>
            <person name="Albersmeier A."/>
            <person name="Kalinowski J."/>
            <person name="Ruckert C."/>
        </authorList>
    </citation>
    <scope>NUCLEOTIDE SEQUENCE</scope>
    <source>
        <strain evidence="2">CGMCC 1.15034</strain>
    </source>
</reference>
<evidence type="ECO:0000259" key="1">
    <source>
        <dbReference type="Pfam" id="PF13817"/>
    </source>
</evidence>
<dbReference type="PANTHER" id="PTHR33678:SF1">
    <property type="entry name" value="BLL1576 PROTEIN"/>
    <property type="match status" value="1"/>
</dbReference>
<name>A0AA87WAR3_9BRAD</name>
<dbReference type="EMBL" id="BMHC01000020">
    <property type="protein sequence ID" value="GGI31201.1"/>
    <property type="molecule type" value="Genomic_DNA"/>
</dbReference>
<dbReference type="Proteomes" id="UP000625079">
    <property type="component" value="Unassembled WGS sequence"/>
</dbReference>
<dbReference type="InterPro" id="IPR039552">
    <property type="entry name" value="IS66_C"/>
</dbReference>
<dbReference type="PANTHER" id="PTHR33678">
    <property type="entry name" value="BLL1576 PROTEIN"/>
    <property type="match status" value="1"/>
</dbReference>
<evidence type="ECO:0000313" key="3">
    <source>
        <dbReference type="Proteomes" id="UP000625079"/>
    </source>
</evidence>